<accession>A0AAD7UPG5</accession>
<evidence type="ECO:0000313" key="2">
    <source>
        <dbReference type="EMBL" id="KAJ8614041.1"/>
    </source>
</evidence>
<keyword evidence="3" id="KW-1185">Reference proteome</keyword>
<feature type="domain" description="Alkyl hydroperoxide reductase subunit C/ Thiol specific antioxidant" evidence="1">
    <location>
        <begin position="8"/>
        <end position="81"/>
    </location>
</feature>
<sequence>MSTGVVKVPTFSAKGFDIYGVSVDSAEANAAFAAKYHFTFPLLCDTSKAMTRAFECCRASGDDPCAMSKRVCVCVDADGTVFKYIDPFDALQGPKQLLEEL</sequence>
<organism evidence="2 3">
    <name type="scientific">Chrysophaeum taylorii</name>
    <dbReference type="NCBI Taxonomy" id="2483200"/>
    <lineage>
        <taxon>Eukaryota</taxon>
        <taxon>Sar</taxon>
        <taxon>Stramenopiles</taxon>
        <taxon>Ochrophyta</taxon>
        <taxon>Pelagophyceae</taxon>
        <taxon>Pelagomonadales</taxon>
        <taxon>Pelagomonadaceae</taxon>
        <taxon>Chrysophaeum</taxon>
    </lineage>
</organism>
<dbReference type="InterPro" id="IPR036249">
    <property type="entry name" value="Thioredoxin-like_sf"/>
</dbReference>
<dbReference type="Gene3D" id="3.40.30.10">
    <property type="entry name" value="Glutaredoxin"/>
    <property type="match status" value="1"/>
</dbReference>
<comment type="caution">
    <text evidence="2">The sequence shown here is derived from an EMBL/GenBank/DDBJ whole genome shotgun (WGS) entry which is preliminary data.</text>
</comment>
<dbReference type="GO" id="GO:0016209">
    <property type="term" value="F:antioxidant activity"/>
    <property type="evidence" value="ECO:0007669"/>
    <property type="project" value="InterPro"/>
</dbReference>
<evidence type="ECO:0000259" key="1">
    <source>
        <dbReference type="Pfam" id="PF00578"/>
    </source>
</evidence>
<dbReference type="AlphaFoldDB" id="A0AAD7UPG5"/>
<dbReference type="EMBL" id="JAQMWT010000012">
    <property type="protein sequence ID" value="KAJ8614041.1"/>
    <property type="molecule type" value="Genomic_DNA"/>
</dbReference>
<dbReference type="Proteomes" id="UP001230188">
    <property type="component" value="Unassembled WGS sequence"/>
</dbReference>
<proteinExistence type="predicted"/>
<dbReference type="InterPro" id="IPR000866">
    <property type="entry name" value="AhpC/TSA"/>
</dbReference>
<dbReference type="GO" id="GO:0016491">
    <property type="term" value="F:oxidoreductase activity"/>
    <property type="evidence" value="ECO:0007669"/>
    <property type="project" value="InterPro"/>
</dbReference>
<evidence type="ECO:0000313" key="3">
    <source>
        <dbReference type="Proteomes" id="UP001230188"/>
    </source>
</evidence>
<dbReference type="SUPFAM" id="SSF52833">
    <property type="entry name" value="Thioredoxin-like"/>
    <property type="match status" value="1"/>
</dbReference>
<dbReference type="Pfam" id="PF00578">
    <property type="entry name" value="AhpC-TSA"/>
    <property type="match status" value="1"/>
</dbReference>
<name>A0AAD7UPG5_9STRA</name>
<reference evidence="2" key="1">
    <citation type="submission" date="2023-01" db="EMBL/GenBank/DDBJ databases">
        <title>Metagenome sequencing of chrysophaentin producing Chrysophaeum taylorii.</title>
        <authorList>
            <person name="Davison J."/>
            <person name="Bewley C."/>
        </authorList>
    </citation>
    <scope>NUCLEOTIDE SEQUENCE</scope>
    <source>
        <strain evidence="2">NIES-1699</strain>
    </source>
</reference>
<protein>
    <recommendedName>
        <fullName evidence="1">Alkyl hydroperoxide reductase subunit C/ Thiol specific antioxidant domain-containing protein</fullName>
    </recommendedName>
</protein>
<gene>
    <name evidence="2" type="ORF">CTAYLR_005828</name>
</gene>